<keyword evidence="1" id="KW-0472">Membrane</keyword>
<proteinExistence type="predicted"/>
<name>A0A4U0FBR5_9BACL</name>
<keyword evidence="1" id="KW-1133">Transmembrane helix</keyword>
<reference evidence="2 3" key="1">
    <citation type="submission" date="2019-04" db="EMBL/GenBank/DDBJ databases">
        <title>Cohnella sp. nov., isolated from soil.</title>
        <authorList>
            <person name="Kim W."/>
        </authorList>
    </citation>
    <scope>NUCLEOTIDE SEQUENCE [LARGE SCALE GENOMIC DNA]</scope>
    <source>
        <strain evidence="2 3">CAU 1483</strain>
    </source>
</reference>
<dbReference type="OrthoDB" id="2974555at2"/>
<dbReference type="EMBL" id="SUPK01000004">
    <property type="protein sequence ID" value="TJY42286.1"/>
    <property type="molecule type" value="Genomic_DNA"/>
</dbReference>
<dbReference type="AlphaFoldDB" id="A0A4U0FBR5"/>
<evidence type="ECO:0000256" key="1">
    <source>
        <dbReference type="SAM" id="Phobius"/>
    </source>
</evidence>
<protein>
    <submittedName>
        <fullName evidence="2">Uncharacterized protein</fullName>
    </submittedName>
</protein>
<sequence>MQRNGVVLPTIGALAAAVIGGVLWALIAVVTDYELGLVAWAIGGMSGYAVSYLSGRRTGVTHQIIAVVASLIGILLGKYFIFAYMFNEGMTGMFDSVTFTLFQEVFSDLFGGMDIVFVLLAVVTAWQLPPKLARPDDDFDRETETVNRPAE</sequence>
<gene>
    <name evidence="2" type="ORF">E5161_09815</name>
</gene>
<keyword evidence="3" id="KW-1185">Reference proteome</keyword>
<evidence type="ECO:0000313" key="3">
    <source>
        <dbReference type="Proteomes" id="UP000309673"/>
    </source>
</evidence>
<feature type="transmembrane region" description="Helical" evidence="1">
    <location>
        <begin position="106"/>
        <end position="126"/>
    </location>
</feature>
<accession>A0A4U0FBR5</accession>
<organism evidence="2 3">
    <name type="scientific">Cohnella pontilimi</name>
    <dbReference type="NCBI Taxonomy" id="2564100"/>
    <lineage>
        <taxon>Bacteria</taxon>
        <taxon>Bacillati</taxon>
        <taxon>Bacillota</taxon>
        <taxon>Bacilli</taxon>
        <taxon>Bacillales</taxon>
        <taxon>Paenibacillaceae</taxon>
        <taxon>Cohnella</taxon>
    </lineage>
</organism>
<comment type="caution">
    <text evidence="2">The sequence shown here is derived from an EMBL/GenBank/DDBJ whole genome shotgun (WGS) entry which is preliminary data.</text>
</comment>
<dbReference type="Proteomes" id="UP000309673">
    <property type="component" value="Unassembled WGS sequence"/>
</dbReference>
<evidence type="ECO:0000313" key="2">
    <source>
        <dbReference type="EMBL" id="TJY42286.1"/>
    </source>
</evidence>
<feature type="transmembrane region" description="Helical" evidence="1">
    <location>
        <begin position="65"/>
        <end position="86"/>
    </location>
</feature>
<dbReference type="RefSeq" id="WP_136777541.1">
    <property type="nucleotide sequence ID" value="NZ_SUPK01000004.1"/>
</dbReference>
<feature type="transmembrane region" description="Helical" evidence="1">
    <location>
        <begin position="35"/>
        <end position="53"/>
    </location>
</feature>
<feature type="transmembrane region" description="Helical" evidence="1">
    <location>
        <begin position="7"/>
        <end position="29"/>
    </location>
</feature>
<keyword evidence="1" id="KW-0812">Transmembrane</keyword>